<keyword evidence="1" id="KW-0732">Signal</keyword>
<organism evidence="2 3">
    <name type="scientific">Colletotrichum spinosum</name>
    <dbReference type="NCBI Taxonomy" id="1347390"/>
    <lineage>
        <taxon>Eukaryota</taxon>
        <taxon>Fungi</taxon>
        <taxon>Dikarya</taxon>
        <taxon>Ascomycota</taxon>
        <taxon>Pezizomycotina</taxon>
        <taxon>Sordariomycetes</taxon>
        <taxon>Hypocreomycetidae</taxon>
        <taxon>Glomerellales</taxon>
        <taxon>Glomerellaceae</taxon>
        <taxon>Colletotrichum</taxon>
        <taxon>Colletotrichum orbiculare species complex</taxon>
    </lineage>
</organism>
<dbReference type="Proteomes" id="UP000295083">
    <property type="component" value="Unassembled WGS sequence"/>
</dbReference>
<protein>
    <recommendedName>
        <fullName evidence="4">Secreted protein</fullName>
    </recommendedName>
</protein>
<feature type="signal peptide" evidence="1">
    <location>
        <begin position="1"/>
        <end position="18"/>
    </location>
</feature>
<dbReference type="PANTHER" id="PTHR35605:SF1">
    <property type="entry name" value="ECP2 EFFECTOR PROTEIN DOMAIN-CONTAINING PROTEIN-RELATED"/>
    <property type="match status" value="1"/>
</dbReference>
<evidence type="ECO:0000256" key="1">
    <source>
        <dbReference type="SAM" id="SignalP"/>
    </source>
</evidence>
<feature type="chain" id="PRO_5020353758" description="Secreted protein" evidence="1">
    <location>
        <begin position="19"/>
        <end position="208"/>
    </location>
</feature>
<evidence type="ECO:0000313" key="2">
    <source>
        <dbReference type="EMBL" id="TDZ29615.1"/>
    </source>
</evidence>
<evidence type="ECO:0008006" key="4">
    <source>
        <dbReference type="Google" id="ProtNLM"/>
    </source>
</evidence>
<gene>
    <name evidence="2" type="ORF">C8035_v011138</name>
</gene>
<evidence type="ECO:0000313" key="3">
    <source>
        <dbReference type="Proteomes" id="UP000295083"/>
    </source>
</evidence>
<dbReference type="PANTHER" id="PTHR35605">
    <property type="entry name" value="ECP2 EFFECTOR PROTEIN DOMAIN-CONTAINING PROTEIN-RELATED"/>
    <property type="match status" value="1"/>
</dbReference>
<accession>A0A4R8Q384</accession>
<proteinExistence type="predicted"/>
<sequence>MLFSLLLLGIAGLSLTAAAAVVSSPISDGLENYQIVDMQWELQAFPSGPSVLLNGTIEEAHQQLLAINPNYDAQLPAVFSDHNATENLPVLDSRMASFSRHHCPPPGSYCSPMRIKEGIDYLYRVSGRPRHMPGPATCSRVSCSWNSAIYWCNDNTHDIELSSFGEIADGAQYVADHCTFTVDNAYKCVSGQAFHHDNWNVLVRKDNC</sequence>
<reference evidence="2 3" key="1">
    <citation type="submission" date="2018-11" db="EMBL/GenBank/DDBJ databases">
        <title>Genome sequence and assembly of Colletotrichum spinosum.</title>
        <authorList>
            <person name="Gan P."/>
            <person name="Shirasu K."/>
        </authorList>
    </citation>
    <scope>NUCLEOTIDE SEQUENCE [LARGE SCALE GENOMIC DNA]</scope>
    <source>
        <strain evidence="2 3">CBS 515.97</strain>
    </source>
</reference>
<comment type="caution">
    <text evidence="2">The sequence shown here is derived from an EMBL/GenBank/DDBJ whole genome shotgun (WGS) entry which is preliminary data.</text>
</comment>
<keyword evidence="3" id="KW-1185">Reference proteome</keyword>
<dbReference type="EMBL" id="QAPG01000207">
    <property type="protein sequence ID" value="TDZ29615.1"/>
    <property type="molecule type" value="Genomic_DNA"/>
</dbReference>
<name>A0A4R8Q384_9PEZI</name>
<dbReference type="AlphaFoldDB" id="A0A4R8Q384"/>